<evidence type="ECO:0000313" key="4">
    <source>
        <dbReference type="EMBL" id="KAJ0223461.1"/>
    </source>
</evidence>
<evidence type="ECO:0000256" key="2">
    <source>
        <dbReference type="ARBA" id="ARBA00022737"/>
    </source>
</evidence>
<dbReference type="NCBIfam" id="TIGR00756">
    <property type="entry name" value="PPR"/>
    <property type="match status" value="5"/>
</dbReference>
<sequence length="628" mass="71054">MENTRLFSITISSPSPIFFSLATAASSPISTTANYLISSAANSPSPTSSLLDSVLRSPQPPLSDQVHVNSYSLIVMLIARFNIIKYTSQSLHPSISLIPFSTQPIYLLNSDDKKPTENNINIHELHVLDKLSVLLPIRHCNIHPTGKPRSELTQLNKNLEMLLSPEDKLRGIFIQKLNGKTEIKRALSAASVDIEVTFDLVAKVVNRGSLDGGSMVTFFKWAIEKGKVFEDVDSYNIVLKGLGRRKFFNYMINLLGEMREKGVNPNHETLFIFMDSYVKAKQVSKALHMFKKLEEFGMEYDSESLKVMLRCLCNRSHVATASSLLYKMKEKVRLDCETYNILLCGLSKFGKINEIERVLKEMVEDGFDPDSLTFSYLLEGLGRAGRINDVIDIFVKLKEKRTCVLNVNLFNAMIFNFISIGDIDESLKYYNLMLSNNCEPNMETYISIISAFLKARRVADAIEMFDEMIGRGIIPTTGTITLFIEFLCSYGPPHAAMMIYKKARDVGCVVSLSAYKILLMRLSRFGKCGMLLNVWDEMEQSGYFSDVEVYEYIINGLCNNGQLENATIVMEECLKKGFCPSRLICAKLSNKLLASNKVEMAYKLSLKIKKGRHDENAQKYWRAKGWHF</sequence>
<feature type="repeat" description="PPR" evidence="3">
    <location>
        <begin position="546"/>
        <end position="580"/>
    </location>
</feature>
<evidence type="ECO:0008006" key="6">
    <source>
        <dbReference type="Google" id="ProtNLM"/>
    </source>
</evidence>
<dbReference type="InterPro" id="IPR051240">
    <property type="entry name" value="Mito_RNA-Proc/Resp"/>
</dbReference>
<protein>
    <recommendedName>
        <fullName evidence="6">Pentacotripeptide-repeat region of PRORP domain-containing protein</fullName>
    </recommendedName>
</protein>
<dbReference type="Proteomes" id="UP000235145">
    <property type="component" value="Unassembled WGS sequence"/>
</dbReference>
<evidence type="ECO:0000256" key="1">
    <source>
        <dbReference type="ARBA" id="ARBA00007626"/>
    </source>
</evidence>
<dbReference type="PANTHER" id="PTHR47933">
    <property type="entry name" value="PENTATRICOPEPTIDE REPEAT-CONTAINING PROTEIN 1, MITOCHONDRIAL"/>
    <property type="match status" value="1"/>
</dbReference>
<dbReference type="Gene3D" id="1.25.40.10">
    <property type="entry name" value="Tetratricopeptide repeat domain"/>
    <property type="match status" value="3"/>
</dbReference>
<name>A0A9R1XRX7_LACSA</name>
<dbReference type="EMBL" id="NBSK02000002">
    <property type="protein sequence ID" value="KAJ0223461.1"/>
    <property type="molecule type" value="Genomic_DNA"/>
</dbReference>
<dbReference type="Pfam" id="PF01535">
    <property type="entry name" value="PPR"/>
    <property type="match status" value="4"/>
</dbReference>
<organism evidence="4 5">
    <name type="scientific">Lactuca sativa</name>
    <name type="common">Garden lettuce</name>
    <dbReference type="NCBI Taxonomy" id="4236"/>
    <lineage>
        <taxon>Eukaryota</taxon>
        <taxon>Viridiplantae</taxon>
        <taxon>Streptophyta</taxon>
        <taxon>Embryophyta</taxon>
        <taxon>Tracheophyta</taxon>
        <taxon>Spermatophyta</taxon>
        <taxon>Magnoliopsida</taxon>
        <taxon>eudicotyledons</taxon>
        <taxon>Gunneridae</taxon>
        <taxon>Pentapetalae</taxon>
        <taxon>asterids</taxon>
        <taxon>campanulids</taxon>
        <taxon>Asterales</taxon>
        <taxon>Asteraceae</taxon>
        <taxon>Cichorioideae</taxon>
        <taxon>Cichorieae</taxon>
        <taxon>Lactucinae</taxon>
        <taxon>Lactuca</taxon>
    </lineage>
</organism>
<evidence type="ECO:0000256" key="3">
    <source>
        <dbReference type="PROSITE-ProRule" id="PRU00708"/>
    </source>
</evidence>
<proteinExistence type="inferred from homology"/>
<dbReference type="Pfam" id="PF13041">
    <property type="entry name" value="PPR_2"/>
    <property type="match status" value="2"/>
</dbReference>
<keyword evidence="2" id="KW-0677">Repeat</keyword>
<gene>
    <name evidence="4" type="ORF">LSAT_V11C200075190</name>
</gene>
<dbReference type="InterPro" id="IPR002885">
    <property type="entry name" value="PPR_rpt"/>
</dbReference>
<feature type="repeat" description="PPR" evidence="3">
    <location>
        <begin position="441"/>
        <end position="475"/>
    </location>
</feature>
<comment type="caution">
    <text evidence="4">The sequence shown here is derived from an EMBL/GenBank/DDBJ whole genome shotgun (WGS) entry which is preliminary data.</text>
</comment>
<comment type="similarity">
    <text evidence="1">Belongs to the PPR family. P subfamily.</text>
</comment>
<keyword evidence="5" id="KW-1185">Reference proteome</keyword>
<accession>A0A9R1XRX7</accession>
<dbReference type="PANTHER" id="PTHR47933:SF11">
    <property type="entry name" value="PENTATRICOPEPTIDE REPEAT-CONTAINING PROTEIN 2"/>
    <property type="match status" value="1"/>
</dbReference>
<feature type="repeat" description="PPR" evidence="3">
    <location>
        <begin position="370"/>
        <end position="404"/>
    </location>
</feature>
<dbReference type="PROSITE" id="PS51375">
    <property type="entry name" value="PPR"/>
    <property type="match status" value="6"/>
</dbReference>
<dbReference type="AlphaFoldDB" id="A0A9R1XRX7"/>
<feature type="repeat" description="PPR" evidence="3">
    <location>
        <begin position="406"/>
        <end position="440"/>
    </location>
</feature>
<feature type="repeat" description="PPR" evidence="3">
    <location>
        <begin position="231"/>
        <end position="265"/>
    </location>
</feature>
<evidence type="ECO:0000313" key="5">
    <source>
        <dbReference type="Proteomes" id="UP000235145"/>
    </source>
</evidence>
<dbReference type="InterPro" id="IPR011990">
    <property type="entry name" value="TPR-like_helical_dom_sf"/>
</dbReference>
<feature type="repeat" description="PPR" evidence="3">
    <location>
        <begin position="335"/>
        <end position="369"/>
    </location>
</feature>
<reference evidence="4 5" key="1">
    <citation type="journal article" date="2017" name="Nat. Commun.">
        <title>Genome assembly with in vitro proximity ligation data and whole-genome triplication in lettuce.</title>
        <authorList>
            <person name="Reyes-Chin-Wo S."/>
            <person name="Wang Z."/>
            <person name="Yang X."/>
            <person name="Kozik A."/>
            <person name="Arikit S."/>
            <person name="Song C."/>
            <person name="Xia L."/>
            <person name="Froenicke L."/>
            <person name="Lavelle D.O."/>
            <person name="Truco M.J."/>
            <person name="Xia R."/>
            <person name="Zhu S."/>
            <person name="Xu C."/>
            <person name="Xu H."/>
            <person name="Xu X."/>
            <person name="Cox K."/>
            <person name="Korf I."/>
            <person name="Meyers B.C."/>
            <person name="Michelmore R.W."/>
        </authorList>
    </citation>
    <scope>NUCLEOTIDE SEQUENCE [LARGE SCALE GENOMIC DNA]</scope>
    <source>
        <strain evidence="5">cv. Salinas</strain>
        <tissue evidence="4">Seedlings</tissue>
    </source>
</reference>